<feature type="transmembrane region" description="Helical" evidence="1">
    <location>
        <begin position="94"/>
        <end position="115"/>
    </location>
</feature>
<keyword evidence="1" id="KW-0812">Transmembrane</keyword>
<dbReference type="RefSeq" id="WP_002687687.1">
    <property type="nucleotide sequence ID" value="NZ_UFTJ01000003.1"/>
</dbReference>
<organism evidence="3 4">
    <name type="scientific">Bergeyella zoohelcum</name>
    <dbReference type="NCBI Taxonomy" id="1015"/>
    <lineage>
        <taxon>Bacteria</taxon>
        <taxon>Pseudomonadati</taxon>
        <taxon>Bacteroidota</taxon>
        <taxon>Flavobacteriia</taxon>
        <taxon>Flavobacteriales</taxon>
        <taxon>Weeksellaceae</taxon>
        <taxon>Bergeyella</taxon>
    </lineage>
</organism>
<feature type="transmembrane region" description="Helical" evidence="1">
    <location>
        <begin position="52"/>
        <end position="74"/>
    </location>
</feature>
<protein>
    <submittedName>
        <fullName evidence="3">Predicted integral membrane protein</fullName>
    </submittedName>
</protein>
<evidence type="ECO:0000313" key="4">
    <source>
        <dbReference type="Proteomes" id="UP000255515"/>
    </source>
</evidence>
<dbReference type="EMBL" id="UFTJ01000003">
    <property type="protein sequence ID" value="SUV53067.1"/>
    <property type="molecule type" value="Genomic_DNA"/>
</dbReference>
<dbReference type="Pfam" id="PF07853">
    <property type="entry name" value="DUF1648"/>
    <property type="match status" value="1"/>
</dbReference>
<sequence length="152" mass="17682">MNFFIIIDIVSFCFLVINFFTARNKFSSLPEQVPIHFNIQCEADGYGHKRWIFFPAILGLGVFILMMLAASSEYNYPVEITKENYEIQKTIGDILIKGLNGICMVLLYLLMRLMIDYQDAKKRRRLSVYLMSFVVLTLVFPIIMLVVSYVNK</sequence>
<proteinExistence type="predicted"/>
<accession>A0A380ZUQ7</accession>
<keyword evidence="1" id="KW-0472">Membrane</keyword>
<gene>
    <name evidence="3" type="ORF">NCTC11661_02214</name>
</gene>
<dbReference type="Proteomes" id="UP000255515">
    <property type="component" value="Unassembled WGS sequence"/>
</dbReference>
<evidence type="ECO:0000259" key="2">
    <source>
        <dbReference type="Pfam" id="PF07853"/>
    </source>
</evidence>
<evidence type="ECO:0000256" key="1">
    <source>
        <dbReference type="SAM" id="Phobius"/>
    </source>
</evidence>
<feature type="transmembrane region" description="Helical" evidence="1">
    <location>
        <begin position="127"/>
        <end position="150"/>
    </location>
</feature>
<evidence type="ECO:0000313" key="3">
    <source>
        <dbReference type="EMBL" id="SUV53067.1"/>
    </source>
</evidence>
<keyword evidence="1" id="KW-1133">Transmembrane helix</keyword>
<dbReference type="AlphaFoldDB" id="A0A380ZUQ7"/>
<feature type="domain" description="DUF1648" evidence="2">
    <location>
        <begin position="16"/>
        <end position="59"/>
    </location>
</feature>
<name>A0A380ZUQ7_9FLAO</name>
<feature type="transmembrane region" description="Helical" evidence="1">
    <location>
        <begin position="6"/>
        <end position="22"/>
    </location>
</feature>
<reference evidence="3 4" key="1">
    <citation type="submission" date="2018-06" db="EMBL/GenBank/DDBJ databases">
        <authorList>
            <consortium name="Pathogen Informatics"/>
            <person name="Doyle S."/>
        </authorList>
    </citation>
    <scope>NUCLEOTIDE SEQUENCE [LARGE SCALE GENOMIC DNA]</scope>
    <source>
        <strain evidence="3 4">NCTC11661</strain>
    </source>
</reference>
<dbReference type="InterPro" id="IPR012867">
    <property type="entry name" value="DUF1648"/>
</dbReference>